<organism evidence="1 2">
    <name type="scientific">Sphingobium terrigena</name>
    <dbReference type="NCBI Taxonomy" id="2304063"/>
    <lineage>
        <taxon>Bacteria</taxon>
        <taxon>Pseudomonadati</taxon>
        <taxon>Pseudomonadota</taxon>
        <taxon>Alphaproteobacteria</taxon>
        <taxon>Sphingomonadales</taxon>
        <taxon>Sphingomonadaceae</taxon>
        <taxon>Sphingobium</taxon>
    </lineage>
</organism>
<evidence type="ECO:0000313" key="2">
    <source>
        <dbReference type="Proteomes" id="UP000283469"/>
    </source>
</evidence>
<gene>
    <name evidence="1" type="ORF">D0Z70_22450</name>
</gene>
<proteinExistence type="predicted"/>
<sequence>MVWDHAWDEYRIEAVGIIAPAANAEWTGDYGEALDLLVSKGERLSLPIFDCTMDGRALA</sequence>
<name>A0A418YLB2_9SPHN</name>
<dbReference type="EMBL" id="QVRA01000039">
    <property type="protein sequence ID" value="RJG51794.1"/>
    <property type="molecule type" value="Genomic_DNA"/>
</dbReference>
<keyword evidence="2" id="KW-1185">Reference proteome</keyword>
<evidence type="ECO:0000313" key="1">
    <source>
        <dbReference type="EMBL" id="RJG51794.1"/>
    </source>
</evidence>
<dbReference type="AlphaFoldDB" id="A0A418YLB2"/>
<accession>A0A418YLB2</accession>
<dbReference type="Proteomes" id="UP000283469">
    <property type="component" value="Unassembled WGS sequence"/>
</dbReference>
<comment type="caution">
    <text evidence="1">The sequence shown here is derived from an EMBL/GenBank/DDBJ whole genome shotgun (WGS) entry which is preliminary data.</text>
</comment>
<protein>
    <submittedName>
        <fullName evidence="1">Uncharacterized protein</fullName>
    </submittedName>
</protein>
<reference evidence="1 2" key="1">
    <citation type="submission" date="2018-08" db="EMBL/GenBank/DDBJ databases">
        <title>Sphingobium sp. EO9.</title>
        <authorList>
            <person name="Park Y."/>
            <person name="Kim K.H."/>
            <person name="Jeon C.O."/>
        </authorList>
    </citation>
    <scope>NUCLEOTIDE SEQUENCE [LARGE SCALE GENOMIC DNA]</scope>
    <source>
        <strain evidence="1 2">EO9</strain>
    </source>
</reference>